<evidence type="ECO:0000256" key="2">
    <source>
        <dbReference type="ARBA" id="ARBA00022692"/>
    </source>
</evidence>
<feature type="transmembrane region" description="Helical" evidence="6">
    <location>
        <begin position="243"/>
        <end position="262"/>
    </location>
</feature>
<accession>A0A1G4BAU9</accession>
<dbReference type="EMBL" id="MJBS01000045">
    <property type="protein sequence ID" value="OHE98524.1"/>
    <property type="molecule type" value="Genomic_DNA"/>
</dbReference>
<evidence type="ECO:0000256" key="3">
    <source>
        <dbReference type="ARBA" id="ARBA00022989"/>
    </source>
</evidence>
<dbReference type="GeneID" id="34559297"/>
<dbReference type="PANTHER" id="PTHR31465:SF13">
    <property type="entry name" value="RTA1 DOMAIN PROTEIN-RELATED"/>
    <property type="match status" value="1"/>
</dbReference>
<dbReference type="Proteomes" id="UP000176998">
    <property type="component" value="Unassembled WGS sequence"/>
</dbReference>
<feature type="transmembrane region" description="Helical" evidence="6">
    <location>
        <begin position="44"/>
        <end position="65"/>
    </location>
</feature>
<dbReference type="AlphaFoldDB" id="A0A1G4BAU9"/>
<dbReference type="STRING" id="1209926.A0A1G4BAU9"/>
<dbReference type="OrthoDB" id="3358017at2759"/>
<dbReference type="PANTHER" id="PTHR31465">
    <property type="entry name" value="PROTEIN RTA1-RELATED"/>
    <property type="match status" value="1"/>
</dbReference>
<dbReference type="InterPro" id="IPR007568">
    <property type="entry name" value="RTA1"/>
</dbReference>
<feature type="transmembrane region" description="Helical" evidence="6">
    <location>
        <begin position="155"/>
        <end position="178"/>
    </location>
</feature>
<reference evidence="7 8" key="1">
    <citation type="submission" date="2016-09" db="EMBL/GenBank/DDBJ databases">
        <authorList>
            <person name="Capua I."/>
            <person name="De Benedictis P."/>
            <person name="Joannis T."/>
            <person name="Lombin L.H."/>
            <person name="Cattoli G."/>
        </authorList>
    </citation>
    <scope>NUCLEOTIDE SEQUENCE [LARGE SCALE GENOMIC DNA]</scope>
    <source>
        <strain evidence="7 8">IMI 309357</strain>
    </source>
</reference>
<evidence type="ECO:0000256" key="6">
    <source>
        <dbReference type="SAM" id="Phobius"/>
    </source>
</evidence>
<keyword evidence="8" id="KW-1185">Reference proteome</keyword>
<feature type="transmembrane region" description="Helical" evidence="6">
    <location>
        <begin position="77"/>
        <end position="97"/>
    </location>
</feature>
<keyword evidence="4 6" id="KW-0472">Membrane</keyword>
<keyword evidence="2 6" id="KW-0812">Transmembrane</keyword>
<name>A0A1G4BAU9_9PEZI</name>
<comment type="caution">
    <text evidence="7">The sequence shown here is derived from an EMBL/GenBank/DDBJ whole genome shotgun (WGS) entry which is preliminary data.</text>
</comment>
<dbReference type="RefSeq" id="XP_022475673.1">
    <property type="nucleotide sequence ID" value="XM_022617787.1"/>
</dbReference>
<evidence type="ECO:0000256" key="4">
    <source>
        <dbReference type="ARBA" id="ARBA00023136"/>
    </source>
</evidence>
<evidence type="ECO:0000313" key="7">
    <source>
        <dbReference type="EMBL" id="OHE98524.1"/>
    </source>
</evidence>
<feature type="transmembrane region" description="Helical" evidence="6">
    <location>
        <begin position="118"/>
        <end position="135"/>
    </location>
</feature>
<dbReference type="GO" id="GO:0016020">
    <property type="term" value="C:membrane"/>
    <property type="evidence" value="ECO:0007669"/>
    <property type="project" value="UniProtKB-SubCell"/>
</dbReference>
<evidence type="ECO:0000313" key="8">
    <source>
        <dbReference type="Proteomes" id="UP000176998"/>
    </source>
</evidence>
<proteinExistence type="predicted"/>
<keyword evidence="3 6" id="KW-1133">Transmembrane helix</keyword>
<dbReference type="Pfam" id="PF04479">
    <property type="entry name" value="RTA1"/>
    <property type="match status" value="1"/>
</dbReference>
<organism evidence="7 8">
    <name type="scientific">Colletotrichum orchidophilum</name>
    <dbReference type="NCBI Taxonomy" id="1209926"/>
    <lineage>
        <taxon>Eukaryota</taxon>
        <taxon>Fungi</taxon>
        <taxon>Dikarya</taxon>
        <taxon>Ascomycota</taxon>
        <taxon>Pezizomycotina</taxon>
        <taxon>Sordariomycetes</taxon>
        <taxon>Hypocreomycetidae</taxon>
        <taxon>Glomerellales</taxon>
        <taxon>Glomerellaceae</taxon>
        <taxon>Colletotrichum</taxon>
    </lineage>
</organism>
<comment type="subcellular location">
    <subcellularLocation>
        <location evidence="1">Membrane</location>
        <topology evidence="1">Multi-pass membrane protein</topology>
    </subcellularLocation>
</comment>
<feature type="transmembrane region" description="Helical" evidence="6">
    <location>
        <begin position="20"/>
        <end position="37"/>
    </location>
</feature>
<sequence>MEDGNYVDGSYFFYAPNKAAPIFFAVAFAASGILHFWQSYHYKFFKVTALFSFCCLLFTAGFAVRTYSAWHYDNLDTFIASVCLIYAAPPLLELANYNILGRVLYYVPYCSPLHPGRVLSTFAFFSSIVEALNGWGASYSANQSLTQREMEAGHALIKTSLLLQIFVIGCFVGLAVVFQRRCAREGVASVRGVRGPMVTLYMSVGLILARTLFRVVEYFGVARVRWDAETEVGDIPPAIRYEWFFYVFEASLMFANVVMFNLRHPRRYLPEKYTVYLAPDGVTEVEGPGWKDPRPLWVTVVDPFDLGGLLRGRDREMDRFWERDNGEAGGDEGREGRKGTVAV</sequence>
<feature type="region of interest" description="Disordered" evidence="5">
    <location>
        <begin position="322"/>
        <end position="343"/>
    </location>
</feature>
<evidence type="ECO:0000256" key="5">
    <source>
        <dbReference type="SAM" id="MobiDB-lite"/>
    </source>
</evidence>
<feature type="transmembrane region" description="Helical" evidence="6">
    <location>
        <begin position="198"/>
        <end position="216"/>
    </location>
</feature>
<gene>
    <name evidence="7" type="ORF">CORC01_06145</name>
</gene>
<protein>
    <submittedName>
        <fullName evidence="7">RTA1 domain-containing protein</fullName>
    </submittedName>
</protein>
<evidence type="ECO:0000256" key="1">
    <source>
        <dbReference type="ARBA" id="ARBA00004141"/>
    </source>
</evidence>